<dbReference type="Gene3D" id="3.40.30.10">
    <property type="entry name" value="Glutaredoxin"/>
    <property type="match status" value="1"/>
</dbReference>
<keyword evidence="3" id="KW-0963">Cytoplasm</keyword>
<dbReference type="Gene3D" id="1.20.1050.10">
    <property type="match status" value="1"/>
</dbReference>
<dbReference type="InterPro" id="IPR036249">
    <property type="entry name" value="Thioredoxin-like_sf"/>
</dbReference>
<proteinExistence type="inferred from homology"/>
<keyword evidence="7" id="KW-1185">Reference proteome</keyword>
<comment type="caution">
    <text evidence="6">The sequence shown here is derived from an EMBL/GenBank/DDBJ whole genome shotgun (WGS) entry which is preliminary data.</text>
</comment>
<dbReference type="EC" id="2.5.1.18" evidence="3"/>
<comment type="catalytic activity">
    <reaction evidence="2 3">
        <text>RX + glutathione = an S-substituted glutathione + a halide anion + H(+)</text>
        <dbReference type="Rhea" id="RHEA:16437"/>
        <dbReference type="ChEBI" id="CHEBI:15378"/>
        <dbReference type="ChEBI" id="CHEBI:16042"/>
        <dbReference type="ChEBI" id="CHEBI:17792"/>
        <dbReference type="ChEBI" id="CHEBI:57925"/>
        <dbReference type="ChEBI" id="CHEBI:90779"/>
        <dbReference type="EC" id="2.5.1.18"/>
    </reaction>
</comment>
<dbReference type="InterPro" id="IPR004045">
    <property type="entry name" value="Glutathione_S-Trfase_N"/>
</dbReference>
<dbReference type="InterPro" id="IPR010987">
    <property type="entry name" value="Glutathione-S-Trfase_C-like"/>
</dbReference>
<dbReference type="FunFam" id="1.20.1050.10:FF:000012">
    <property type="entry name" value="Tau class glutathione S-transferase"/>
    <property type="match status" value="1"/>
</dbReference>
<dbReference type="SFLD" id="SFLDG00358">
    <property type="entry name" value="Main_(cytGST)"/>
    <property type="match status" value="1"/>
</dbReference>
<reference evidence="6 7" key="1">
    <citation type="submission" date="2020-04" db="EMBL/GenBank/DDBJ databases">
        <title>Plant Genome Project.</title>
        <authorList>
            <person name="Zhang R.-G."/>
        </authorList>
    </citation>
    <scope>NUCLEOTIDE SEQUENCE [LARGE SCALE GENOMIC DNA]</scope>
    <source>
        <strain evidence="6">YNK0</strain>
        <tissue evidence="6">Leaf</tissue>
    </source>
</reference>
<dbReference type="InterPro" id="IPR045074">
    <property type="entry name" value="GST_C_Tau"/>
</dbReference>
<evidence type="ECO:0000259" key="5">
    <source>
        <dbReference type="PROSITE" id="PS50405"/>
    </source>
</evidence>
<gene>
    <name evidence="6" type="ORF">HHK36_012978</name>
</gene>
<comment type="function">
    <text evidence="3">Is involved in the conjugation of reduced glutathione to a wide number of exogenous and endogenous hydrophobic electrophiles.</text>
</comment>
<evidence type="ECO:0000259" key="4">
    <source>
        <dbReference type="PROSITE" id="PS50404"/>
    </source>
</evidence>
<dbReference type="CDD" id="cd03185">
    <property type="entry name" value="GST_C_Tau"/>
    <property type="match status" value="1"/>
</dbReference>
<name>A0A834Z955_TETSI</name>
<dbReference type="SUPFAM" id="SSF52833">
    <property type="entry name" value="Thioredoxin-like"/>
    <property type="match status" value="1"/>
</dbReference>
<evidence type="ECO:0000256" key="2">
    <source>
        <dbReference type="ARBA" id="ARBA00047960"/>
    </source>
</evidence>
<dbReference type="GO" id="GO:0005829">
    <property type="term" value="C:cytosol"/>
    <property type="evidence" value="ECO:0007669"/>
    <property type="project" value="UniProtKB-SubCell"/>
</dbReference>
<accession>A0A834Z955</accession>
<dbReference type="SFLD" id="SFLDS00019">
    <property type="entry name" value="Glutathione_Transferase_(cytos"/>
    <property type="match status" value="1"/>
</dbReference>
<dbReference type="PANTHER" id="PTHR11260">
    <property type="entry name" value="GLUTATHIONE S-TRANSFERASE, GST, SUPERFAMILY, GST DOMAIN CONTAINING"/>
    <property type="match status" value="1"/>
</dbReference>
<dbReference type="AlphaFoldDB" id="A0A834Z955"/>
<dbReference type="Pfam" id="PF02798">
    <property type="entry name" value="GST_N"/>
    <property type="match status" value="1"/>
</dbReference>
<feature type="domain" description="GST N-terminal" evidence="4">
    <location>
        <begin position="1"/>
        <end position="62"/>
    </location>
</feature>
<dbReference type="GO" id="GO:0004364">
    <property type="term" value="F:glutathione transferase activity"/>
    <property type="evidence" value="ECO:0007669"/>
    <property type="project" value="UniProtKB-UniRule"/>
</dbReference>
<dbReference type="EMBL" id="JABCRI010000008">
    <property type="protein sequence ID" value="KAF8402027.1"/>
    <property type="molecule type" value="Genomic_DNA"/>
</dbReference>
<dbReference type="OrthoDB" id="4951845at2759"/>
<evidence type="ECO:0000313" key="7">
    <source>
        <dbReference type="Proteomes" id="UP000655225"/>
    </source>
</evidence>
<dbReference type="InterPro" id="IPR045073">
    <property type="entry name" value="Omega/Tau-like"/>
</dbReference>
<dbReference type="InterPro" id="IPR058268">
    <property type="entry name" value="DUF7962"/>
</dbReference>
<evidence type="ECO:0000256" key="1">
    <source>
        <dbReference type="ARBA" id="ARBA00022679"/>
    </source>
</evidence>
<dbReference type="OMA" id="MDCTSAT"/>
<comment type="similarity">
    <text evidence="3">Belongs to the GST superfamily.</text>
</comment>
<dbReference type="Proteomes" id="UP000655225">
    <property type="component" value="Unassembled WGS sequence"/>
</dbReference>
<evidence type="ECO:0000256" key="3">
    <source>
        <dbReference type="RuleBase" id="RU369102"/>
    </source>
</evidence>
<dbReference type="PANTHER" id="PTHR11260:SF775">
    <property type="entry name" value="GLUTATHIONE S-TRANSFERASE U10"/>
    <property type="match status" value="1"/>
</dbReference>
<protein>
    <recommendedName>
        <fullName evidence="3">Glutathione S-transferase</fullName>
        <ecNumber evidence="3">2.5.1.18</ecNumber>
    </recommendedName>
</protein>
<evidence type="ECO:0000313" key="6">
    <source>
        <dbReference type="EMBL" id="KAF8402027.1"/>
    </source>
</evidence>
<organism evidence="6 7">
    <name type="scientific">Tetracentron sinense</name>
    <name type="common">Spur-leaf</name>
    <dbReference type="NCBI Taxonomy" id="13715"/>
    <lineage>
        <taxon>Eukaryota</taxon>
        <taxon>Viridiplantae</taxon>
        <taxon>Streptophyta</taxon>
        <taxon>Embryophyta</taxon>
        <taxon>Tracheophyta</taxon>
        <taxon>Spermatophyta</taxon>
        <taxon>Magnoliopsida</taxon>
        <taxon>Trochodendrales</taxon>
        <taxon>Trochodendraceae</taxon>
        <taxon>Tetracentron</taxon>
    </lineage>
</organism>
<dbReference type="InterPro" id="IPR040079">
    <property type="entry name" value="Glutathione_S-Trfase"/>
</dbReference>
<dbReference type="Pfam" id="PF25907">
    <property type="entry name" value="DUF7962"/>
    <property type="match status" value="1"/>
</dbReference>
<dbReference type="PROSITE" id="PS50404">
    <property type="entry name" value="GST_NTER"/>
    <property type="match status" value="1"/>
</dbReference>
<keyword evidence="1 3" id="KW-0808">Transferase</keyword>
<comment type="subcellular location">
    <subcellularLocation>
        <location evidence="3">Cytoplasm</location>
        <location evidence="3">Cytosol</location>
    </subcellularLocation>
</comment>
<dbReference type="GO" id="GO:0006749">
    <property type="term" value="P:glutathione metabolic process"/>
    <property type="evidence" value="ECO:0007669"/>
    <property type="project" value="InterPro"/>
</dbReference>
<feature type="domain" description="GST C-terminal" evidence="5">
    <location>
        <begin position="67"/>
        <end position="190"/>
    </location>
</feature>
<sequence>MGSETEGYTLRIHRRRSLKKSDLLLQYNPVHKKIPVLFHGGKPISESIVILEYIEETWPQNPLLPEEAYERAESRFWTKFCEDKILTFFGFFGTVGKEQEKAIVDALEVMRILEGQGLREKKFFGGNTVGLADIAWGWMAHWLGVMEEAVGIELLEAHTFPRLHEWMENFKNVPAIKENLPDRKEMVAYLKSQREILLASHDPSSMDCTSATGYYVRERQHSVLVYREVN</sequence>
<dbReference type="InterPro" id="IPR036282">
    <property type="entry name" value="Glutathione-S-Trfase_C_sf"/>
</dbReference>
<dbReference type="PROSITE" id="PS50405">
    <property type="entry name" value="GST_CTER"/>
    <property type="match status" value="1"/>
</dbReference>
<dbReference type="SUPFAM" id="SSF47616">
    <property type="entry name" value="GST C-terminal domain-like"/>
    <property type="match status" value="1"/>
</dbReference>
<dbReference type="SFLD" id="SFLDG01152">
    <property type="entry name" value="Main.3:_Omega-_and_Tau-like"/>
    <property type="match status" value="1"/>
</dbReference>